<dbReference type="Proteomes" id="UP000232688">
    <property type="component" value="Unassembled WGS sequence"/>
</dbReference>
<comment type="caution">
    <text evidence="1">The sequence shown here is derived from an EMBL/GenBank/DDBJ whole genome shotgun (WGS) entry which is preliminary data.</text>
</comment>
<organism evidence="1 2">
    <name type="scientific">Rhizophagus irregularis</name>
    <dbReference type="NCBI Taxonomy" id="588596"/>
    <lineage>
        <taxon>Eukaryota</taxon>
        <taxon>Fungi</taxon>
        <taxon>Fungi incertae sedis</taxon>
        <taxon>Mucoromycota</taxon>
        <taxon>Glomeromycotina</taxon>
        <taxon>Glomeromycetes</taxon>
        <taxon>Glomerales</taxon>
        <taxon>Glomeraceae</taxon>
        <taxon>Rhizophagus</taxon>
    </lineage>
</organism>
<reference evidence="1 2" key="2">
    <citation type="submission" date="2017-10" db="EMBL/GenBank/DDBJ databases">
        <title>Genome analyses suggest a sexual origin of heterokaryosis in a supposedly ancient asexual fungus.</title>
        <authorList>
            <person name="Corradi N."/>
            <person name="Sedzielewska K."/>
            <person name="Noel J."/>
            <person name="Charron P."/>
            <person name="Farinelli L."/>
            <person name="Marton T."/>
            <person name="Kruger M."/>
            <person name="Pelin A."/>
            <person name="Brachmann A."/>
            <person name="Corradi N."/>
        </authorList>
    </citation>
    <scope>NUCLEOTIDE SEQUENCE [LARGE SCALE GENOMIC DNA]</scope>
    <source>
        <strain evidence="1 2">A1</strain>
    </source>
</reference>
<gene>
    <name evidence="1" type="ORF">RhiirA1_475382</name>
</gene>
<name>A0A2N0QX46_9GLOM</name>
<protein>
    <submittedName>
        <fullName evidence="1">Uncharacterized protein</fullName>
    </submittedName>
</protein>
<reference evidence="1 2" key="1">
    <citation type="submission" date="2017-10" db="EMBL/GenBank/DDBJ databases">
        <title>Extensive intraspecific genome diversity in a model arbuscular mycorrhizal fungus.</title>
        <authorList>
            <person name="Chen E.C.H."/>
            <person name="Morin E."/>
            <person name="Baudet D."/>
            <person name="Noel J."/>
            <person name="Ndikumana S."/>
            <person name="Charron P."/>
            <person name="St-Onge C."/>
            <person name="Giorgi J."/>
            <person name="Grigoriev I.V."/>
            <person name="Roux C."/>
            <person name="Martin F.M."/>
            <person name="Corradi N."/>
        </authorList>
    </citation>
    <scope>NUCLEOTIDE SEQUENCE [LARGE SCALE GENOMIC DNA]</scope>
    <source>
        <strain evidence="1 2">A1</strain>
    </source>
</reference>
<proteinExistence type="predicted"/>
<dbReference type="VEuPathDB" id="FungiDB:FUN_012420"/>
<dbReference type="VEuPathDB" id="FungiDB:RhiirA1_475382"/>
<evidence type="ECO:0000313" key="2">
    <source>
        <dbReference type="Proteomes" id="UP000232688"/>
    </source>
</evidence>
<dbReference type="AlphaFoldDB" id="A0A2N0QX46"/>
<accession>A0A2N0QX46</accession>
<dbReference type="EMBL" id="LLXH01002521">
    <property type="protein sequence ID" value="PKC55570.1"/>
    <property type="molecule type" value="Genomic_DNA"/>
</dbReference>
<sequence length="79" mass="9174">MSLNYEDQNYKTKSPQFLKFTRTTISKLQGQKCPQIIRTAISSKLQGQKCSQIYKDKDNNVLEIMRTAISSKLQVQKYP</sequence>
<evidence type="ECO:0000313" key="1">
    <source>
        <dbReference type="EMBL" id="PKC55570.1"/>
    </source>
</evidence>